<dbReference type="CDD" id="cd16917">
    <property type="entry name" value="HATPase_UhpB-NarQ-NarX-like"/>
    <property type="match status" value="1"/>
</dbReference>
<reference evidence="5 6" key="1">
    <citation type="submission" date="2017-03" db="EMBL/GenBank/DDBJ databases">
        <authorList>
            <person name="Safronova V.I."/>
            <person name="Sazanova A.L."/>
            <person name="Chirak E.R."/>
        </authorList>
    </citation>
    <scope>NUCLEOTIDE SEQUENCE [LARGE SCALE GENOMIC DNA]</scope>
    <source>
        <strain evidence="5 6">Opo-243</strain>
    </source>
</reference>
<evidence type="ECO:0000256" key="1">
    <source>
        <dbReference type="ARBA" id="ARBA00022679"/>
    </source>
</evidence>
<name>A0A4Q1VNG7_9BRAD</name>
<dbReference type="PANTHER" id="PTHR24421">
    <property type="entry name" value="NITRATE/NITRITE SENSOR PROTEIN NARX-RELATED"/>
    <property type="match status" value="1"/>
</dbReference>
<organism evidence="5 6">
    <name type="scientific">Bradyrhizobium betae</name>
    <dbReference type="NCBI Taxonomy" id="244734"/>
    <lineage>
        <taxon>Bacteria</taxon>
        <taxon>Pseudomonadati</taxon>
        <taxon>Pseudomonadota</taxon>
        <taxon>Alphaproteobacteria</taxon>
        <taxon>Hyphomicrobiales</taxon>
        <taxon>Nitrobacteraceae</taxon>
        <taxon>Bradyrhizobium</taxon>
    </lineage>
</organism>
<dbReference type="Proteomes" id="UP000290819">
    <property type="component" value="Unassembled WGS sequence"/>
</dbReference>
<gene>
    <name evidence="5" type="ORF">B5V03_01195</name>
</gene>
<dbReference type="PANTHER" id="PTHR24421:SF58">
    <property type="entry name" value="SIGNAL TRANSDUCTION HISTIDINE-PROTEIN KINASE_PHOSPHATASE UHPB"/>
    <property type="match status" value="1"/>
</dbReference>
<evidence type="ECO:0000259" key="4">
    <source>
        <dbReference type="SMART" id="SM00387"/>
    </source>
</evidence>
<dbReference type="GO" id="GO:0016020">
    <property type="term" value="C:membrane"/>
    <property type="evidence" value="ECO:0007669"/>
    <property type="project" value="InterPro"/>
</dbReference>
<dbReference type="InterPro" id="IPR000014">
    <property type="entry name" value="PAS"/>
</dbReference>
<dbReference type="Gene3D" id="3.30.565.10">
    <property type="entry name" value="Histidine kinase-like ATPase, C-terminal domain"/>
    <property type="match status" value="1"/>
</dbReference>
<sequence>MRVVFGNGLGSRVRTVKPCNANSLTRPSITEQLIVSEAIGGRLDGTDCEDLLFAVYPLRGGFAYEGINHAFEVVLGMSSREVSGLDIFDCMGSDDSESVCEGLEACLAERTEVRIHHSLTLGGFRRDVETIVVPILDPMAGVVVRFIGRHRILSKEFPEGGADEALNPRSSVGLASIQEDIQQRIASELHDSTCQHLIAASLGMMRIRTCLGTADGLDRICDDVDESIDQAVREIRALTYLLHPQNLMAQGLKATIECYAYGFAARTSLRVGIDIDASVDQLSYESQRSLLRVVQEGLTNIFRHAKATDVKIVVDATNGQLRLTICDNGRGFPVRRATDGNSAMSMGVGIPAMRARLKQLGGTLEIRSNPEPPHSGTTLCAIFPHRVEAKRRKRRSPLQS</sequence>
<dbReference type="Pfam" id="PF02518">
    <property type="entry name" value="HATPase_c"/>
    <property type="match status" value="1"/>
</dbReference>
<dbReference type="InterPro" id="IPR035965">
    <property type="entry name" value="PAS-like_dom_sf"/>
</dbReference>
<keyword evidence="6" id="KW-1185">Reference proteome</keyword>
<feature type="domain" description="Histidine kinase/HSP90-like ATPase" evidence="4">
    <location>
        <begin position="285"/>
        <end position="387"/>
    </location>
</feature>
<protein>
    <recommendedName>
        <fullName evidence="4">Histidine kinase/HSP90-like ATPase domain-containing protein</fullName>
    </recommendedName>
</protein>
<dbReference type="Gene3D" id="3.30.450.20">
    <property type="entry name" value="PAS domain"/>
    <property type="match status" value="1"/>
</dbReference>
<comment type="caution">
    <text evidence="5">The sequence shown here is derived from an EMBL/GenBank/DDBJ whole genome shotgun (WGS) entry which is preliminary data.</text>
</comment>
<dbReference type="CDD" id="cd00130">
    <property type="entry name" value="PAS"/>
    <property type="match status" value="1"/>
</dbReference>
<dbReference type="InterPro" id="IPR011712">
    <property type="entry name" value="Sig_transdc_His_kin_sub3_dim/P"/>
</dbReference>
<dbReference type="Pfam" id="PF07730">
    <property type="entry name" value="HisKA_3"/>
    <property type="match status" value="1"/>
</dbReference>
<dbReference type="InterPro" id="IPR050482">
    <property type="entry name" value="Sensor_HK_TwoCompSys"/>
</dbReference>
<proteinExistence type="predicted"/>
<dbReference type="AlphaFoldDB" id="A0A4Q1VNG7"/>
<evidence type="ECO:0000313" key="5">
    <source>
        <dbReference type="EMBL" id="RXT54108.1"/>
    </source>
</evidence>
<evidence type="ECO:0000256" key="3">
    <source>
        <dbReference type="ARBA" id="ARBA00023012"/>
    </source>
</evidence>
<evidence type="ECO:0000256" key="2">
    <source>
        <dbReference type="ARBA" id="ARBA00022777"/>
    </source>
</evidence>
<evidence type="ECO:0000313" key="6">
    <source>
        <dbReference type="Proteomes" id="UP000290819"/>
    </source>
</evidence>
<keyword evidence="1" id="KW-0808">Transferase</keyword>
<dbReference type="SUPFAM" id="SSF55785">
    <property type="entry name" value="PYP-like sensor domain (PAS domain)"/>
    <property type="match status" value="1"/>
</dbReference>
<dbReference type="InterPro" id="IPR036890">
    <property type="entry name" value="HATPase_C_sf"/>
</dbReference>
<keyword evidence="2" id="KW-0418">Kinase</keyword>
<dbReference type="EMBL" id="MZXW01000004">
    <property type="protein sequence ID" value="RXT54108.1"/>
    <property type="molecule type" value="Genomic_DNA"/>
</dbReference>
<dbReference type="SUPFAM" id="SSF55874">
    <property type="entry name" value="ATPase domain of HSP90 chaperone/DNA topoisomerase II/histidine kinase"/>
    <property type="match status" value="1"/>
</dbReference>
<dbReference type="GO" id="GO:0000155">
    <property type="term" value="F:phosphorelay sensor kinase activity"/>
    <property type="evidence" value="ECO:0007669"/>
    <property type="project" value="InterPro"/>
</dbReference>
<dbReference type="GO" id="GO:0046983">
    <property type="term" value="F:protein dimerization activity"/>
    <property type="evidence" value="ECO:0007669"/>
    <property type="project" value="InterPro"/>
</dbReference>
<accession>A0A4Q1VNG7</accession>
<dbReference type="InterPro" id="IPR003594">
    <property type="entry name" value="HATPase_dom"/>
</dbReference>
<dbReference type="Gene3D" id="1.20.5.1930">
    <property type="match status" value="1"/>
</dbReference>
<keyword evidence="3" id="KW-0902">Two-component regulatory system</keyword>
<dbReference type="SMART" id="SM00387">
    <property type="entry name" value="HATPase_c"/>
    <property type="match status" value="1"/>
</dbReference>